<keyword evidence="5" id="KW-0464">Manganese</keyword>
<evidence type="ECO:0000256" key="6">
    <source>
        <dbReference type="SAM" id="MobiDB-lite"/>
    </source>
</evidence>
<feature type="compositionally biased region" description="Low complexity" evidence="6">
    <location>
        <begin position="345"/>
        <end position="359"/>
    </location>
</feature>
<protein>
    <submittedName>
        <fullName evidence="8">BCL2/adenovirus E1B 19 kDa protein-interacting protein 2-like</fullName>
    </submittedName>
</protein>
<proteinExistence type="evidence at transcript level"/>
<dbReference type="InterPro" id="IPR022181">
    <property type="entry name" value="Bcl2-/adenovirus-E1B"/>
</dbReference>
<comment type="subcellular location">
    <subcellularLocation>
        <location evidence="1">Cytoplasm</location>
    </subcellularLocation>
</comment>
<dbReference type="GO" id="GO:0005737">
    <property type="term" value="C:cytoplasm"/>
    <property type="evidence" value="ECO:0007669"/>
    <property type="project" value="UniProtKB-SubCell"/>
</dbReference>
<evidence type="ECO:0000256" key="2">
    <source>
        <dbReference type="ARBA" id="ARBA00022490"/>
    </source>
</evidence>
<dbReference type="Pfam" id="PF13716">
    <property type="entry name" value="CRAL_TRIO_2"/>
    <property type="match status" value="1"/>
</dbReference>
<feature type="region of interest" description="Disordered" evidence="6">
    <location>
        <begin position="340"/>
        <end position="359"/>
    </location>
</feature>
<dbReference type="InterPro" id="IPR036865">
    <property type="entry name" value="CRAL-TRIO_dom_sf"/>
</dbReference>
<organism evidence="8">
    <name type="scientific">Phallusia mammillata</name>
    <dbReference type="NCBI Taxonomy" id="59560"/>
    <lineage>
        <taxon>Eukaryota</taxon>
        <taxon>Metazoa</taxon>
        <taxon>Chordata</taxon>
        <taxon>Tunicata</taxon>
        <taxon>Ascidiacea</taxon>
        <taxon>Phlebobranchia</taxon>
        <taxon>Ascidiidae</taxon>
        <taxon>Phallusia</taxon>
    </lineage>
</organism>
<dbReference type="PANTHER" id="PTHR12112">
    <property type="entry name" value="BNIP - RELATED"/>
    <property type="match status" value="1"/>
</dbReference>
<evidence type="ECO:0000313" key="8">
    <source>
        <dbReference type="EMBL" id="CAB3225967.1"/>
    </source>
</evidence>
<feature type="compositionally biased region" description="Polar residues" evidence="6">
    <location>
        <begin position="23"/>
        <end position="39"/>
    </location>
</feature>
<feature type="region of interest" description="Disordered" evidence="6">
    <location>
        <begin position="1"/>
        <end position="39"/>
    </location>
</feature>
<dbReference type="SMART" id="SM00516">
    <property type="entry name" value="SEC14"/>
    <property type="match status" value="1"/>
</dbReference>
<dbReference type="GO" id="GO:0006915">
    <property type="term" value="P:apoptotic process"/>
    <property type="evidence" value="ECO:0007669"/>
    <property type="project" value="TreeGrafter"/>
</dbReference>
<evidence type="ECO:0000256" key="5">
    <source>
        <dbReference type="ARBA" id="ARBA00023211"/>
    </source>
</evidence>
<dbReference type="PANTHER" id="PTHR12112:SF22">
    <property type="entry name" value="MANGANESE-DEPENDENT INORGANIC PYROPHOSPHATASE-RELATED"/>
    <property type="match status" value="1"/>
</dbReference>
<accession>A0A6F9D890</accession>
<gene>
    <name evidence="8" type="primary">Bnip2-001</name>
</gene>
<feature type="domain" description="CRAL-TRIO" evidence="7">
    <location>
        <begin position="178"/>
        <end position="327"/>
    </location>
</feature>
<sequence length="359" mass="40500">MAEESETDAIPKSESSAIKDGENSSSNSTPRSKRNNMSTSEIMFEGQWEEDDMVALSGVAGQSFQKIHTAADTDEDLNTRRRLEVELANDDMLDMDISESDLDGVMTPEELLTPDDIASSVDSPQHNSGIDLEWDNDTPVLQPTEETVSPQPVHGSTWRTVVIGDKNYKLDLSAITPYRQVLSHGGYYGEGLNAIVVFSACFLPDCNEKDYRYIMDNLFLYVVSTLELLVAEDYMIIFFNSGCRRRNLPPVNWLKKCYQMIHRRLRKNLKQLIVVHPSWYIRLLIGFFRPFISSKFSKKLQLVSNLHKLADLVPLDSVVVPDAVQLSDIKLQQKFKKDPSVVNISSGPSEQSSPGEFPR</sequence>
<dbReference type="CDD" id="cd00170">
    <property type="entry name" value="SEC14"/>
    <property type="match status" value="1"/>
</dbReference>
<dbReference type="EMBL" id="LR783364">
    <property type="protein sequence ID" value="CAB3225967.1"/>
    <property type="molecule type" value="mRNA"/>
</dbReference>
<evidence type="ECO:0000256" key="3">
    <source>
        <dbReference type="ARBA" id="ARBA00022723"/>
    </source>
</evidence>
<dbReference type="InterPro" id="IPR001251">
    <property type="entry name" value="CRAL-TRIO_dom"/>
</dbReference>
<keyword evidence="2" id="KW-0963">Cytoplasm</keyword>
<evidence type="ECO:0000259" key="7">
    <source>
        <dbReference type="SMART" id="SM00516"/>
    </source>
</evidence>
<evidence type="ECO:0000256" key="4">
    <source>
        <dbReference type="ARBA" id="ARBA00022801"/>
    </source>
</evidence>
<name>A0A6F9D890_9ASCI</name>
<dbReference type="AlphaFoldDB" id="A0A6F9D890"/>
<dbReference type="Pfam" id="PF12496">
    <property type="entry name" value="BNIP2"/>
    <property type="match status" value="1"/>
</dbReference>
<evidence type="ECO:0000256" key="1">
    <source>
        <dbReference type="ARBA" id="ARBA00004496"/>
    </source>
</evidence>
<reference evidence="8" key="1">
    <citation type="submission" date="2020-04" db="EMBL/GenBank/DDBJ databases">
        <authorList>
            <person name="Neveu A P."/>
        </authorList>
    </citation>
    <scope>NUCLEOTIDE SEQUENCE</scope>
    <source>
        <tissue evidence="8">Whole embryo</tissue>
    </source>
</reference>
<dbReference type="Gene3D" id="3.40.525.10">
    <property type="entry name" value="CRAL-TRIO lipid binding domain"/>
    <property type="match status" value="1"/>
</dbReference>
<dbReference type="FunFam" id="3.40.525.10:FF:000001">
    <property type="entry name" value="BCL2/adenovirus E1B protein-interacting protein 2"/>
    <property type="match status" value="1"/>
</dbReference>
<dbReference type="SUPFAM" id="SSF52087">
    <property type="entry name" value="CRAL/TRIO domain"/>
    <property type="match status" value="1"/>
</dbReference>
<keyword evidence="3" id="KW-0479">Metal-binding</keyword>
<keyword evidence="4" id="KW-0378">Hydrolase</keyword>